<dbReference type="EMBL" id="AEYP01049525">
    <property type="status" value="NOT_ANNOTATED_CDS"/>
    <property type="molecule type" value="Genomic_DNA"/>
</dbReference>
<dbReference type="InParanoid" id="M3Z810"/>
<dbReference type="AlphaFoldDB" id="M3Z810"/>
<sequence length="400" mass="42700">MQEVLGQREHQHRRPHRDHRHPPSQHTRPRRRPRPPPIGDLRADDGPAVPREPLPSCGQLLTGPGSQRPRAVWLFRGPGRWYEQQNEGQRQDPDEGGPGPSRAADVSDALATLPKAGNTSRPTRFPAKHFRGTSSEFLSRGTTLRTLCTRLPGDAASTGTDERCGAPGGTEFGPRRGSRDRRSPQMESGCESGPGRKDCLSGATGTAAVPGCVPQGGGQLEDASAAQASTPLHRLGPEPFLLPIWKIPTLLPTGANAHPCSEPPCRPGLPTSSSTSFTPPHSVPRVRGPHASLRKQTLRVLDLGGAGPAPHRGSVQSGPGVSPAEKGSSSLWAKAGSQRHPSRWAESGQNAAIAIDRAACRAPDSGLPLAMKRTDGRYVHNTNQLLERSLREPATEEPVL</sequence>
<reference evidence="2" key="1">
    <citation type="submission" date="2024-06" db="UniProtKB">
        <authorList>
            <consortium name="Ensembl"/>
        </authorList>
    </citation>
    <scope>IDENTIFICATION</scope>
</reference>
<accession>M3Z810</accession>
<protein>
    <submittedName>
        <fullName evidence="2">Uncharacterized protein</fullName>
    </submittedName>
</protein>
<evidence type="ECO:0000313" key="2">
    <source>
        <dbReference type="Ensembl" id="ENSMPUP00000019723.1"/>
    </source>
</evidence>
<evidence type="ECO:0000256" key="1">
    <source>
        <dbReference type="SAM" id="MobiDB-lite"/>
    </source>
</evidence>
<feature type="region of interest" description="Disordered" evidence="1">
    <location>
        <begin position="258"/>
        <end position="344"/>
    </location>
</feature>
<organism evidence="2">
    <name type="scientific">Mustela putorius furo</name>
    <name type="common">European domestic ferret</name>
    <name type="synonym">Mustela furo</name>
    <dbReference type="NCBI Taxonomy" id="9669"/>
    <lineage>
        <taxon>Eukaryota</taxon>
        <taxon>Metazoa</taxon>
        <taxon>Chordata</taxon>
        <taxon>Craniata</taxon>
        <taxon>Vertebrata</taxon>
        <taxon>Euteleostomi</taxon>
        <taxon>Mammalia</taxon>
        <taxon>Eutheria</taxon>
        <taxon>Laurasiatheria</taxon>
        <taxon>Carnivora</taxon>
        <taxon>Caniformia</taxon>
        <taxon>Musteloidea</taxon>
        <taxon>Mustelidae</taxon>
        <taxon>Mustelinae</taxon>
        <taxon>Mustela</taxon>
    </lineage>
</organism>
<feature type="compositionally biased region" description="Low complexity" evidence="1">
    <location>
        <begin position="268"/>
        <end position="280"/>
    </location>
</feature>
<feature type="compositionally biased region" description="Basic residues" evidence="1">
    <location>
        <begin position="10"/>
        <end position="34"/>
    </location>
</feature>
<proteinExistence type="predicted"/>
<name>M3Z810_MUSPF</name>
<dbReference type="HOGENOM" id="CLU_688794_0_0_1"/>
<feature type="region of interest" description="Disordered" evidence="1">
    <location>
        <begin position="151"/>
        <end position="202"/>
    </location>
</feature>
<feature type="region of interest" description="Disordered" evidence="1">
    <location>
        <begin position="1"/>
        <end position="132"/>
    </location>
</feature>
<dbReference type="Ensembl" id="ENSMPUT00000020005.1">
    <property type="protein sequence ID" value="ENSMPUP00000019723.1"/>
    <property type="gene ID" value="ENSMPUG00000019853.1"/>
</dbReference>